<feature type="transmembrane region" description="Helical" evidence="5">
    <location>
        <begin position="68"/>
        <end position="90"/>
    </location>
</feature>
<comment type="subcellular location">
    <subcellularLocation>
        <location evidence="1">Membrane</location>
        <topology evidence="1">Multi-pass membrane protein</topology>
    </subcellularLocation>
</comment>
<evidence type="ECO:0000256" key="3">
    <source>
        <dbReference type="ARBA" id="ARBA00022989"/>
    </source>
</evidence>
<name>A0A7W8UHX0_9HYPH</name>
<keyword evidence="3 5" id="KW-1133">Transmembrane helix</keyword>
<sequence length="230" mass="24946">MTELILAFALFLALHSIPARPAVRAKLIAHLGHKAYIALYSAASLAVLAWLFHAALDTDYIELWAPAPWQAWITLVFAPIGIFLVLAGLFSPNPYSITFRGASEPEGAIVAVTRHPVLWGFLLWSLSHVAPNGDLRSLLVFGGFALFSAGGLLMLERRAQKRMAAQWAERSQRSSIIPFATVMNGRVRLRWDVPMAAALGLSSIIVAWLLAGGHARLFAAEPLALASPGF</sequence>
<proteinExistence type="predicted"/>
<dbReference type="RefSeq" id="WP_018327479.1">
    <property type="nucleotide sequence ID" value="NZ_JACHBK010000021.1"/>
</dbReference>
<dbReference type="AlphaFoldDB" id="A0A7W8UHX0"/>
<evidence type="ECO:0000259" key="6">
    <source>
        <dbReference type="Pfam" id="PF07298"/>
    </source>
</evidence>
<evidence type="ECO:0000313" key="7">
    <source>
        <dbReference type="EMBL" id="MBB5539533.1"/>
    </source>
</evidence>
<dbReference type="GO" id="GO:0016020">
    <property type="term" value="C:membrane"/>
    <property type="evidence" value="ECO:0007669"/>
    <property type="project" value="UniProtKB-SubCell"/>
</dbReference>
<accession>A0A7W8UHX0</accession>
<keyword evidence="4 5" id="KW-0472">Membrane</keyword>
<dbReference type="Gene3D" id="1.20.120.1630">
    <property type="match status" value="1"/>
</dbReference>
<dbReference type="Pfam" id="PF07298">
    <property type="entry name" value="NnrU"/>
    <property type="match status" value="1"/>
</dbReference>
<dbReference type="Proteomes" id="UP000585507">
    <property type="component" value="Unassembled WGS sequence"/>
</dbReference>
<keyword evidence="8" id="KW-1185">Reference proteome</keyword>
<gene>
    <name evidence="7" type="ORF">GGD55_006283</name>
</gene>
<organism evidence="7 8">
    <name type="scientific">Rhizobium giardinii</name>
    <dbReference type="NCBI Taxonomy" id="56731"/>
    <lineage>
        <taxon>Bacteria</taxon>
        <taxon>Pseudomonadati</taxon>
        <taxon>Pseudomonadota</taxon>
        <taxon>Alphaproteobacteria</taxon>
        <taxon>Hyphomicrobiales</taxon>
        <taxon>Rhizobiaceae</taxon>
        <taxon>Rhizobium/Agrobacterium group</taxon>
        <taxon>Rhizobium</taxon>
    </lineage>
</organism>
<feature type="transmembrane region" description="Helical" evidence="5">
    <location>
        <begin position="35"/>
        <end position="56"/>
    </location>
</feature>
<evidence type="ECO:0000256" key="5">
    <source>
        <dbReference type="SAM" id="Phobius"/>
    </source>
</evidence>
<protein>
    <submittedName>
        <fullName evidence="7">Putative membrane protein</fullName>
    </submittedName>
</protein>
<reference evidence="7 8" key="1">
    <citation type="submission" date="2020-08" db="EMBL/GenBank/DDBJ databases">
        <title>Genomic Encyclopedia of Type Strains, Phase IV (KMG-V): Genome sequencing to study the core and pangenomes of soil and plant-associated prokaryotes.</title>
        <authorList>
            <person name="Whitman W."/>
        </authorList>
    </citation>
    <scope>NUCLEOTIDE SEQUENCE [LARGE SCALE GENOMIC DNA]</scope>
    <source>
        <strain evidence="7 8">SEMIA 4084</strain>
    </source>
</reference>
<feature type="domain" description="NnrU" evidence="6">
    <location>
        <begin position="4"/>
        <end position="222"/>
    </location>
</feature>
<evidence type="ECO:0000313" key="8">
    <source>
        <dbReference type="Proteomes" id="UP000585507"/>
    </source>
</evidence>
<comment type="caution">
    <text evidence="7">The sequence shown here is derived from an EMBL/GenBank/DDBJ whole genome shotgun (WGS) entry which is preliminary data.</text>
</comment>
<feature type="transmembrane region" description="Helical" evidence="5">
    <location>
        <begin position="135"/>
        <end position="155"/>
    </location>
</feature>
<evidence type="ECO:0000256" key="1">
    <source>
        <dbReference type="ARBA" id="ARBA00004141"/>
    </source>
</evidence>
<dbReference type="EMBL" id="JACHBK010000021">
    <property type="protein sequence ID" value="MBB5539533.1"/>
    <property type="molecule type" value="Genomic_DNA"/>
</dbReference>
<feature type="transmembrane region" description="Helical" evidence="5">
    <location>
        <begin position="193"/>
        <end position="211"/>
    </location>
</feature>
<evidence type="ECO:0000256" key="4">
    <source>
        <dbReference type="ARBA" id="ARBA00023136"/>
    </source>
</evidence>
<dbReference type="InterPro" id="IPR009915">
    <property type="entry name" value="NnrU_dom"/>
</dbReference>
<keyword evidence="2 5" id="KW-0812">Transmembrane</keyword>
<evidence type="ECO:0000256" key="2">
    <source>
        <dbReference type="ARBA" id="ARBA00022692"/>
    </source>
</evidence>